<evidence type="ECO:0000256" key="1">
    <source>
        <dbReference type="SAM" id="MobiDB-lite"/>
    </source>
</evidence>
<dbReference type="AlphaFoldDB" id="A0A1H4M5S5"/>
<dbReference type="RefSeq" id="WP_074933697.1">
    <property type="nucleotide sequence ID" value="NZ_FNSV01000005.1"/>
</dbReference>
<feature type="region of interest" description="Disordered" evidence="1">
    <location>
        <begin position="59"/>
        <end position="143"/>
    </location>
</feature>
<reference evidence="3" key="1">
    <citation type="submission" date="2016-10" db="EMBL/GenBank/DDBJ databases">
        <authorList>
            <person name="Varghese N."/>
            <person name="Submissions S."/>
        </authorList>
    </citation>
    <scope>NUCLEOTIDE SEQUENCE [LARGE SCALE GENOMIC DNA]</scope>
    <source>
        <strain evidence="3">DSM 44498</strain>
    </source>
</reference>
<keyword evidence="3" id="KW-1185">Reference proteome</keyword>
<name>A0A1H4M5S5_9NOCA</name>
<evidence type="ECO:0000313" key="2">
    <source>
        <dbReference type="EMBL" id="SEB78118.1"/>
    </source>
</evidence>
<evidence type="ECO:0000313" key="3">
    <source>
        <dbReference type="Proteomes" id="UP000183561"/>
    </source>
</evidence>
<proteinExistence type="predicted"/>
<gene>
    <name evidence="2" type="ORF">SAMN04490239_1635</name>
</gene>
<accession>A0A1H4M5S5</accession>
<dbReference type="Proteomes" id="UP000183561">
    <property type="component" value="Unassembled WGS sequence"/>
</dbReference>
<feature type="compositionally biased region" description="Polar residues" evidence="1">
    <location>
        <begin position="89"/>
        <end position="100"/>
    </location>
</feature>
<protein>
    <submittedName>
        <fullName evidence="2">Uncharacterized protein</fullName>
    </submittedName>
</protein>
<sequence length="143" mass="14897">MCGQDYIDVIGATSVTELADVIAAILGARTEMGGEPGRIIVTPTADRDLHVSLEFGPIDDTARKAPTYGRDGSRSPIRAAPKTAGGGYTTSAAPSRTVATGSCPCPRVINPTHPERIGLDRAAGTLTQGRPGRRTSGHRSSER</sequence>
<organism evidence="2 3">
    <name type="scientific">Rhodococcus koreensis</name>
    <dbReference type="NCBI Taxonomy" id="99653"/>
    <lineage>
        <taxon>Bacteria</taxon>
        <taxon>Bacillati</taxon>
        <taxon>Actinomycetota</taxon>
        <taxon>Actinomycetes</taxon>
        <taxon>Mycobacteriales</taxon>
        <taxon>Nocardiaceae</taxon>
        <taxon>Rhodococcus</taxon>
    </lineage>
</organism>
<dbReference type="EMBL" id="FNSV01000005">
    <property type="protein sequence ID" value="SEB78118.1"/>
    <property type="molecule type" value="Genomic_DNA"/>
</dbReference>